<protein>
    <recommendedName>
        <fullName evidence="3">Transmembrane protein</fullName>
    </recommendedName>
</protein>
<keyword evidence="2" id="KW-1185">Reference proteome</keyword>
<comment type="caution">
    <text evidence="1">The sequence shown here is derived from an EMBL/GenBank/DDBJ whole genome shotgun (WGS) entry which is preliminary data.</text>
</comment>
<reference evidence="1 2" key="1">
    <citation type="submission" date="2020-08" db="EMBL/GenBank/DDBJ databases">
        <title>Plant Genome Project.</title>
        <authorList>
            <person name="Zhang R.-G."/>
        </authorList>
    </citation>
    <scope>NUCLEOTIDE SEQUENCE [LARGE SCALE GENOMIC DNA]</scope>
    <source>
        <tissue evidence="1">Rhizome</tissue>
    </source>
</reference>
<name>A0A8J5M3E4_ZINOF</name>
<gene>
    <name evidence="1" type="ORF">ZIOFF_012432</name>
</gene>
<evidence type="ECO:0000313" key="1">
    <source>
        <dbReference type="EMBL" id="KAG6530209.1"/>
    </source>
</evidence>
<dbReference type="PANTHER" id="PTHR33344">
    <property type="entry name" value="OS02G0761600 PROTEIN"/>
    <property type="match status" value="1"/>
</dbReference>
<sequence>MESQMYWKARLSFKNATIVVCFLNFIAFLLLMQGFFASPKRGADGGHQMDPDPPLVCKMNLWNFKIIYIAAQIRYILESEEIRRAMEPLELIKRIKEIEQEAHTQPDHEIQQVPKQNAAVDLAKRLRDRAMNDASSQQALEEWRKRKMERARQREIEKNITTAS</sequence>
<dbReference type="PANTHER" id="PTHR33344:SF7">
    <property type="entry name" value="TRANSMEMBRANE PROTEIN"/>
    <property type="match status" value="1"/>
</dbReference>
<organism evidence="1 2">
    <name type="scientific">Zingiber officinale</name>
    <name type="common">Ginger</name>
    <name type="synonym">Amomum zingiber</name>
    <dbReference type="NCBI Taxonomy" id="94328"/>
    <lineage>
        <taxon>Eukaryota</taxon>
        <taxon>Viridiplantae</taxon>
        <taxon>Streptophyta</taxon>
        <taxon>Embryophyta</taxon>
        <taxon>Tracheophyta</taxon>
        <taxon>Spermatophyta</taxon>
        <taxon>Magnoliopsida</taxon>
        <taxon>Liliopsida</taxon>
        <taxon>Zingiberales</taxon>
        <taxon>Zingiberaceae</taxon>
        <taxon>Zingiber</taxon>
    </lineage>
</organism>
<evidence type="ECO:0008006" key="3">
    <source>
        <dbReference type="Google" id="ProtNLM"/>
    </source>
</evidence>
<proteinExistence type="predicted"/>
<dbReference type="Proteomes" id="UP000734854">
    <property type="component" value="Unassembled WGS sequence"/>
</dbReference>
<evidence type="ECO:0000313" key="2">
    <source>
        <dbReference type="Proteomes" id="UP000734854"/>
    </source>
</evidence>
<dbReference type="EMBL" id="JACMSC010000003">
    <property type="protein sequence ID" value="KAG6530209.1"/>
    <property type="molecule type" value="Genomic_DNA"/>
</dbReference>
<dbReference type="AlphaFoldDB" id="A0A8J5M3E4"/>
<accession>A0A8J5M3E4</accession>